<dbReference type="GO" id="GO:0000270">
    <property type="term" value="P:peptidoglycan metabolic process"/>
    <property type="evidence" value="ECO:0007669"/>
    <property type="project" value="InterPro"/>
</dbReference>
<gene>
    <name evidence="4" type="ORF">ENT43_04290</name>
</gene>
<dbReference type="SUPFAM" id="SSF53955">
    <property type="entry name" value="Lysozyme-like"/>
    <property type="match status" value="1"/>
</dbReference>
<proteinExistence type="inferred from homology"/>
<dbReference type="InterPro" id="IPR000189">
    <property type="entry name" value="Transglyc_AS"/>
</dbReference>
<dbReference type="InterPro" id="IPR023346">
    <property type="entry name" value="Lysozyme-like_dom_sf"/>
</dbReference>
<reference evidence="4" key="1">
    <citation type="journal article" date="2020" name="mSystems">
        <title>Genome- and Community-Level Interaction Insights into Carbon Utilization and Element Cycling Functions of Hydrothermarchaeota in Hydrothermal Sediment.</title>
        <authorList>
            <person name="Zhou Z."/>
            <person name="Liu Y."/>
            <person name="Xu W."/>
            <person name="Pan J."/>
            <person name="Luo Z.H."/>
            <person name="Li M."/>
        </authorList>
    </citation>
    <scope>NUCLEOTIDE SEQUENCE [LARGE SCALE GENOMIC DNA]</scope>
    <source>
        <strain evidence="4">SpSt-579</strain>
    </source>
</reference>
<dbReference type="PROSITE" id="PS00922">
    <property type="entry name" value="TRANSGLYCOSYLASE"/>
    <property type="match status" value="1"/>
</dbReference>
<keyword evidence="2" id="KW-0472">Membrane</keyword>
<comment type="caution">
    <text evidence="4">The sequence shown here is derived from an EMBL/GenBank/DDBJ whole genome shotgun (WGS) entry which is preliminary data.</text>
</comment>
<evidence type="ECO:0000256" key="2">
    <source>
        <dbReference type="SAM" id="Phobius"/>
    </source>
</evidence>
<evidence type="ECO:0000259" key="3">
    <source>
        <dbReference type="Pfam" id="PF01464"/>
    </source>
</evidence>
<dbReference type="Pfam" id="PF01464">
    <property type="entry name" value="SLT"/>
    <property type="match status" value="1"/>
</dbReference>
<comment type="similarity">
    <text evidence="1">Belongs to the transglycosylase Slt family.</text>
</comment>
<dbReference type="PANTHER" id="PTHR37423:SF2">
    <property type="entry name" value="MEMBRANE-BOUND LYTIC MUREIN TRANSGLYCOSYLASE C"/>
    <property type="match status" value="1"/>
</dbReference>
<dbReference type="Gene3D" id="1.10.530.10">
    <property type="match status" value="1"/>
</dbReference>
<dbReference type="AlphaFoldDB" id="A0A7C4M1G0"/>
<protein>
    <submittedName>
        <fullName evidence="4">Lytic transglycosylase domain-containing protein</fullName>
    </submittedName>
</protein>
<dbReference type="GO" id="GO:0008933">
    <property type="term" value="F:peptidoglycan lytic transglycosylase activity"/>
    <property type="evidence" value="ECO:0007669"/>
    <property type="project" value="InterPro"/>
</dbReference>
<feature type="domain" description="Transglycosylase SLT" evidence="3">
    <location>
        <begin position="48"/>
        <end position="158"/>
    </location>
</feature>
<evidence type="ECO:0000256" key="1">
    <source>
        <dbReference type="ARBA" id="ARBA00007734"/>
    </source>
</evidence>
<dbReference type="PANTHER" id="PTHR37423">
    <property type="entry name" value="SOLUBLE LYTIC MUREIN TRANSGLYCOSYLASE-RELATED"/>
    <property type="match status" value="1"/>
</dbReference>
<accession>A0A7C4M1G0</accession>
<organism evidence="4">
    <name type="scientific">candidate division CPR3 bacterium</name>
    <dbReference type="NCBI Taxonomy" id="2268181"/>
    <lineage>
        <taxon>Bacteria</taxon>
        <taxon>Bacteria division CPR3</taxon>
    </lineage>
</organism>
<evidence type="ECO:0000313" key="4">
    <source>
        <dbReference type="EMBL" id="HGT71448.1"/>
    </source>
</evidence>
<dbReference type="InterPro" id="IPR008258">
    <property type="entry name" value="Transglycosylase_SLT_dom_1"/>
</dbReference>
<dbReference type="CDD" id="cd16896">
    <property type="entry name" value="LT_Slt70-like"/>
    <property type="match status" value="1"/>
</dbReference>
<dbReference type="EMBL" id="DSYQ01000029">
    <property type="protein sequence ID" value="HGT71448.1"/>
    <property type="molecule type" value="Genomic_DNA"/>
</dbReference>
<keyword evidence="2" id="KW-1133">Transmembrane helix</keyword>
<sequence length="187" mass="22049">MKRITTIFLKFLGALVVSVLVYFIVLFVITNLYSFYLENKYPLNHRDIIEKYSSEYRLDPAFVSAVIYEESRFRPDSNSHKGAVGLMQILPETADYIAKKTQDLEFNKDNLGEVDQNIKYGCYYLSYLFDRYGEWGIVLAAYNAGEGNVDRWLEKEEYKIEFEETKNFVEKVQNTRNFYQSIYFGSK</sequence>
<dbReference type="GO" id="GO:0016020">
    <property type="term" value="C:membrane"/>
    <property type="evidence" value="ECO:0007669"/>
    <property type="project" value="InterPro"/>
</dbReference>
<feature type="transmembrane region" description="Helical" evidence="2">
    <location>
        <begin position="12"/>
        <end position="36"/>
    </location>
</feature>
<keyword evidence="2" id="KW-0812">Transmembrane</keyword>
<name>A0A7C4M1G0_UNCC3</name>